<organism evidence="3 4">
    <name type="scientific">Zymoseptoria tritici (strain ST99CH_3D7)</name>
    <dbReference type="NCBI Taxonomy" id="1276538"/>
    <lineage>
        <taxon>Eukaryota</taxon>
        <taxon>Fungi</taxon>
        <taxon>Dikarya</taxon>
        <taxon>Ascomycota</taxon>
        <taxon>Pezizomycotina</taxon>
        <taxon>Dothideomycetes</taxon>
        <taxon>Dothideomycetidae</taxon>
        <taxon>Mycosphaerellales</taxon>
        <taxon>Mycosphaerellaceae</taxon>
        <taxon>Zymoseptoria</taxon>
    </lineage>
</organism>
<name>A0A1X7RPG7_ZYMT9</name>
<proteinExistence type="predicted"/>
<feature type="transmembrane region" description="Helical" evidence="2">
    <location>
        <begin position="59"/>
        <end position="77"/>
    </location>
</feature>
<gene>
    <name evidence="3" type="ORF">ZT3D7_G4460</name>
</gene>
<evidence type="ECO:0000313" key="4">
    <source>
        <dbReference type="Proteomes" id="UP000215127"/>
    </source>
</evidence>
<protein>
    <recommendedName>
        <fullName evidence="5">PABS domain-containing protein</fullName>
    </recommendedName>
</protein>
<dbReference type="PANTHER" id="PTHR43317">
    <property type="entry name" value="THERMOSPERMINE SYNTHASE ACAULIS5"/>
    <property type="match status" value="1"/>
</dbReference>
<dbReference type="SUPFAM" id="SSF53335">
    <property type="entry name" value="S-adenosyl-L-methionine-dependent methyltransferases"/>
    <property type="match status" value="1"/>
</dbReference>
<reference evidence="3 4" key="1">
    <citation type="submission" date="2016-06" db="EMBL/GenBank/DDBJ databases">
        <authorList>
            <person name="Kjaerup R.B."/>
            <person name="Dalgaard T.S."/>
            <person name="Juul-Madsen H.R."/>
        </authorList>
    </citation>
    <scope>NUCLEOTIDE SEQUENCE [LARGE SCALE GENOMIC DNA]</scope>
</reference>
<dbReference type="Gene3D" id="3.40.50.150">
    <property type="entry name" value="Vaccinia Virus protein VP39"/>
    <property type="match status" value="1"/>
</dbReference>
<keyword evidence="4" id="KW-1185">Reference proteome</keyword>
<evidence type="ECO:0008006" key="5">
    <source>
        <dbReference type="Google" id="ProtNLM"/>
    </source>
</evidence>
<evidence type="ECO:0000256" key="2">
    <source>
        <dbReference type="SAM" id="Phobius"/>
    </source>
</evidence>
<keyword evidence="2" id="KW-0812">Transmembrane</keyword>
<dbReference type="PANTHER" id="PTHR43317:SF1">
    <property type="entry name" value="THERMOSPERMINE SYNTHASE ACAULIS5"/>
    <property type="match status" value="1"/>
</dbReference>
<dbReference type="EMBL" id="LT853694">
    <property type="protein sequence ID" value="SMQ49309.1"/>
    <property type="molecule type" value="Genomic_DNA"/>
</dbReference>
<sequence>MAPKKHRTKQPRPDGIVPPSKAMLSLRAAAVLLLAAATSPLSQLTLAPVYGSIPASINHATMITVSILTGIFLRFFYKTNSPHSVGRLVAIWMSCMPVVQNAISRYSGELGIVRGPIINGLITCHSILIPSAYVLAELWEKLSARTFLDRPFGYLAGAVMITVSFRMLETFLSTAALPSLRPTIPSLDPISMQLIVSVAYSLLYPTYIALLSIAALAAYHNPHLSPSTINTHLRAHNWTLLDRAWSNTGYISVLESSTNQYRLLRADHSLLGGEWLLTPSRKLQGWQVPESIYAVFSILESVRLIDLSPAPPIPDRSASALGIGLGIGTAPSALITHGIHTTIVELDPVVHAFATKYFALPPNHTAILQDAVSWVHHTSSSQPDHRKKYDYIIHDVFTGGAEPLPLFTTSFLSSLRSLLTPNGVIALNYAGDLSLPLTRLVLHTISKTFSHQCKLYRDSPLESKSHLNANDTEEDFLNMVVFCRNSPGEIRFRKPVKGDFVGSRTREAYMLPKKELEIEFPKGEEGKGVLEEGEVGMWEGQQQESAMRHWGIMRKVLPGVVWELW</sequence>
<dbReference type="AlphaFoldDB" id="A0A1X7RPG7"/>
<accession>A0A1X7RPG7</accession>
<evidence type="ECO:0000313" key="3">
    <source>
        <dbReference type="EMBL" id="SMQ49309.1"/>
    </source>
</evidence>
<dbReference type="NCBIfam" id="NF037959">
    <property type="entry name" value="MFS_SpdSyn"/>
    <property type="match status" value="1"/>
</dbReference>
<keyword evidence="1" id="KW-0620">Polyamine biosynthesis</keyword>
<keyword evidence="2" id="KW-0472">Membrane</keyword>
<dbReference type="InterPro" id="IPR029063">
    <property type="entry name" value="SAM-dependent_MTases_sf"/>
</dbReference>
<dbReference type="Proteomes" id="UP000215127">
    <property type="component" value="Chromosome 3"/>
</dbReference>
<evidence type="ECO:0000256" key="1">
    <source>
        <dbReference type="ARBA" id="ARBA00023115"/>
    </source>
</evidence>
<dbReference type="GO" id="GO:0006596">
    <property type="term" value="P:polyamine biosynthetic process"/>
    <property type="evidence" value="ECO:0007669"/>
    <property type="project" value="UniProtKB-KW"/>
</dbReference>
<dbReference type="STRING" id="1276538.A0A1X7RPG7"/>
<keyword evidence="2" id="KW-1133">Transmembrane helix</keyword>
<feature type="transmembrane region" description="Helical" evidence="2">
    <location>
        <begin position="192"/>
        <end position="219"/>
    </location>
</feature>